<dbReference type="AlphaFoldDB" id="A0A5M3ZAW6"/>
<evidence type="ECO:0000313" key="1">
    <source>
        <dbReference type="EMBL" id="GFF19629.1"/>
    </source>
</evidence>
<name>A0A5M3ZAW6_ASPTE</name>
<dbReference type="PANTHER" id="PTHR38436">
    <property type="entry name" value="POLYKETIDE CYCLASE SNOAL-LIKE DOMAIN"/>
    <property type="match status" value="1"/>
</dbReference>
<gene>
    <name evidence="1" type="ORF">ATEIFO6365_0010040900</name>
</gene>
<evidence type="ECO:0000313" key="2">
    <source>
        <dbReference type="Proteomes" id="UP000452235"/>
    </source>
</evidence>
<accession>A0A5M3ZAW6</accession>
<dbReference type="OrthoDB" id="5440at2759"/>
<dbReference type="InterPro" id="IPR032710">
    <property type="entry name" value="NTF2-like_dom_sf"/>
</dbReference>
<reference evidence="1 2" key="1">
    <citation type="submission" date="2020-01" db="EMBL/GenBank/DDBJ databases">
        <title>Aspergillus terreus IFO 6365 whole genome shotgun sequence.</title>
        <authorList>
            <person name="Kanamasa S."/>
            <person name="Takahashi H."/>
        </authorList>
    </citation>
    <scope>NUCLEOTIDE SEQUENCE [LARGE SCALE GENOMIC DNA]</scope>
    <source>
        <strain evidence="1 2">IFO 6365</strain>
    </source>
</reference>
<dbReference type="Gene3D" id="3.10.450.50">
    <property type="match status" value="1"/>
</dbReference>
<dbReference type="PANTHER" id="PTHR38436:SF3">
    <property type="entry name" value="CARBOXYMETHYLENEBUTENOLIDASE-RELATED"/>
    <property type="match status" value="1"/>
</dbReference>
<dbReference type="GO" id="GO:0030638">
    <property type="term" value="P:polyketide metabolic process"/>
    <property type="evidence" value="ECO:0007669"/>
    <property type="project" value="InterPro"/>
</dbReference>
<dbReference type="VEuPathDB" id="FungiDB:ATEG_08891"/>
<organism evidence="1 2">
    <name type="scientific">Aspergillus terreus</name>
    <dbReference type="NCBI Taxonomy" id="33178"/>
    <lineage>
        <taxon>Eukaryota</taxon>
        <taxon>Fungi</taxon>
        <taxon>Dikarya</taxon>
        <taxon>Ascomycota</taxon>
        <taxon>Pezizomycotina</taxon>
        <taxon>Eurotiomycetes</taxon>
        <taxon>Eurotiomycetidae</taxon>
        <taxon>Eurotiales</taxon>
        <taxon>Aspergillaceae</taxon>
        <taxon>Aspergillus</taxon>
        <taxon>Aspergillus subgen. Circumdati</taxon>
    </lineage>
</organism>
<comment type="caution">
    <text evidence="1">The sequence shown here is derived from an EMBL/GenBank/DDBJ whole genome shotgun (WGS) entry which is preliminary data.</text>
</comment>
<keyword evidence="2" id="KW-1185">Reference proteome</keyword>
<dbReference type="InterPro" id="IPR009959">
    <property type="entry name" value="Cyclase_SnoaL-like"/>
</dbReference>
<sequence>MKWAEESYIVAAIDPSFLTSPSQAEELLSHVVNLLNENPACDLSDRIGLIAYSPHSWSQVAPILSNIDGLKAAIVYATIADVTALPVTTVPTVHHLAGKEKSPSTLQRNKDLLMQYSYSETDSASFSLPFQPSFHYNAEAISHTRNLTFLKEKMCGPWFDLEQIWDEHTYYEFENRSVEHTMSTMVQEPYVNHVPTLTGGIGREKLTAFYRDHFIWKNPANTTLELISRTIGIDRIVDEFLFKFKHDTEVDWLIPGIAPTHRALEIPFMAVVNIRGDRLYHEHITWDQGTVLMQLGFMPKDLVAVEDHAGAGNPHQQKVCKAPIYGKETAAKLRDKNAIMSNALFDNLVSSN</sequence>
<dbReference type="SUPFAM" id="SSF54427">
    <property type="entry name" value="NTF2-like"/>
    <property type="match status" value="1"/>
</dbReference>
<proteinExistence type="predicted"/>
<dbReference type="EMBL" id="BLJY01000010">
    <property type="protein sequence ID" value="GFF19629.1"/>
    <property type="molecule type" value="Genomic_DNA"/>
</dbReference>
<dbReference type="Proteomes" id="UP000452235">
    <property type="component" value="Unassembled WGS sequence"/>
</dbReference>
<protein>
    <submittedName>
        <fullName evidence="1">LEA domain protein</fullName>
    </submittedName>
</protein>